<keyword evidence="2" id="KW-0325">Glycoprotein</keyword>
<dbReference type="GO" id="GO:0032222">
    <property type="term" value="P:regulation of synaptic transmission, cholinergic"/>
    <property type="evidence" value="ECO:0007669"/>
    <property type="project" value="InterPro"/>
</dbReference>
<dbReference type="InterPro" id="IPR031424">
    <property type="entry name" value="QVR-like"/>
</dbReference>
<dbReference type="Proteomes" id="UP001431783">
    <property type="component" value="Unassembled WGS sequence"/>
</dbReference>
<sequence>MVCYQCESNKSEIFPICQTNMLKIATRAEKQDLLYFCPPFADKYCFKLIEGSSNSSKVTRGCVGEHDSKGNLLKPGCVHFRHPQSILCLCDAIACNDTTIILPFREIFLMLCMIVLFQYILL</sequence>
<evidence type="ECO:0008006" key="6">
    <source>
        <dbReference type="Google" id="ProtNLM"/>
    </source>
</evidence>
<dbReference type="GO" id="GO:0030431">
    <property type="term" value="P:sleep"/>
    <property type="evidence" value="ECO:0007669"/>
    <property type="project" value="InterPro"/>
</dbReference>
<reference evidence="4 5" key="1">
    <citation type="submission" date="2023-03" db="EMBL/GenBank/DDBJ databases">
        <title>Genome insight into feeding habits of ladybird beetles.</title>
        <authorList>
            <person name="Li H.-S."/>
            <person name="Huang Y.-H."/>
            <person name="Pang H."/>
        </authorList>
    </citation>
    <scope>NUCLEOTIDE SEQUENCE [LARGE SCALE GENOMIC DNA]</scope>
    <source>
        <strain evidence="4">SYSU_2023b</strain>
        <tissue evidence="4">Whole body</tissue>
    </source>
</reference>
<keyword evidence="3" id="KW-1133">Transmembrane helix</keyword>
<proteinExistence type="predicted"/>
<evidence type="ECO:0000313" key="5">
    <source>
        <dbReference type="Proteomes" id="UP001431783"/>
    </source>
</evidence>
<dbReference type="EMBL" id="JARQZJ010000092">
    <property type="protein sequence ID" value="KAK9884136.1"/>
    <property type="molecule type" value="Genomic_DNA"/>
</dbReference>
<evidence type="ECO:0000256" key="3">
    <source>
        <dbReference type="SAM" id="Phobius"/>
    </source>
</evidence>
<dbReference type="Pfam" id="PF17064">
    <property type="entry name" value="QVR"/>
    <property type="match status" value="1"/>
</dbReference>
<comment type="caution">
    <text evidence="4">The sequence shown here is derived from an EMBL/GenBank/DDBJ whole genome shotgun (WGS) entry which is preliminary data.</text>
</comment>
<organism evidence="4 5">
    <name type="scientific">Henosepilachna vigintioctopunctata</name>
    <dbReference type="NCBI Taxonomy" id="420089"/>
    <lineage>
        <taxon>Eukaryota</taxon>
        <taxon>Metazoa</taxon>
        <taxon>Ecdysozoa</taxon>
        <taxon>Arthropoda</taxon>
        <taxon>Hexapoda</taxon>
        <taxon>Insecta</taxon>
        <taxon>Pterygota</taxon>
        <taxon>Neoptera</taxon>
        <taxon>Endopterygota</taxon>
        <taxon>Coleoptera</taxon>
        <taxon>Polyphaga</taxon>
        <taxon>Cucujiformia</taxon>
        <taxon>Coccinelloidea</taxon>
        <taxon>Coccinellidae</taxon>
        <taxon>Epilachninae</taxon>
        <taxon>Epilachnini</taxon>
        <taxon>Henosepilachna</taxon>
    </lineage>
</organism>
<keyword evidence="1" id="KW-0732">Signal</keyword>
<keyword evidence="5" id="KW-1185">Reference proteome</keyword>
<keyword evidence="3" id="KW-0812">Transmembrane</keyword>
<evidence type="ECO:0000256" key="2">
    <source>
        <dbReference type="ARBA" id="ARBA00023180"/>
    </source>
</evidence>
<name>A0AAW1UTM0_9CUCU</name>
<keyword evidence="3" id="KW-0472">Membrane</keyword>
<feature type="transmembrane region" description="Helical" evidence="3">
    <location>
        <begin position="100"/>
        <end position="121"/>
    </location>
</feature>
<evidence type="ECO:0000313" key="4">
    <source>
        <dbReference type="EMBL" id="KAK9884136.1"/>
    </source>
</evidence>
<gene>
    <name evidence="4" type="ORF">WA026_005087</name>
</gene>
<protein>
    <recommendedName>
        <fullName evidence="6">Protein sleepless</fullName>
    </recommendedName>
</protein>
<accession>A0AAW1UTM0</accession>
<dbReference type="AlphaFoldDB" id="A0AAW1UTM0"/>
<evidence type="ECO:0000256" key="1">
    <source>
        <dbReference type="ARBA" id="ARBA00022729"/>
    </source>
</evidence>